<dbReference type="EMBL" id="CP113520">
    <property type="protein sequence ID" value="WAJ26962.1"/>
    <property type="molecule type" value="Genomic_DNA"/>
</dbReference>
<dbReference type="Proteomes" id="UP001163223">
    <property type="component" value="Chromosome"/>
</dbReference>
<keyword evidence="2" id="KW-1185">Reference proteome</keyword>
<protein>
    <submittedName>
        <fullName evidence="1">Divergent polysaccharide deacetylase family protein</fullName>
    </submittedName>
</protein>
<accession>A0ACD4NJH5</accession>
<evidence type="ECO:0000313" key="2">
    <source>
        <dbReference type="Proteomes" id="UP001163223"/>
    </source>
</evidence>
<proteinExistence type="predicted"/>
<sequence>MQGSLYRPLGLDRPSPLRPRRGAGRVVRLATGTALLLVAAGLTWTVFDGQPSFRVADALAPIPAPVPTEQPKAERAAASASDPVATAATLRGDEDLDGGFAAEAAPATRYAAIAVSDPGSLRQPAAEAHRPAPGLVEDSAWGPLPRRSAEGLRPLDVYAGAPGEALGTRIAIVVGGLGLSQTGTKAAIERLPKGVTLAFAPAGNSLDRWMQEARRDGRELMMQAPMEPIGYPAVTPGPNTLTAEDARDDKFDALYAALGRTTNYVGVVNYMGAALTADGAALEALLSETDRRGLLFLDDGSSPRSKIRDLGALTGAPFAVADVVVDRANDPAEMRRQLDLLERIARAQGSAIGVASAFDTSIAAIGSWAREARERGIEIVPLSQLAVDPERG</sequence>
<name>A0ACD4NJH5_9HYPH</name>
<reference evidence="1" key="1">
    <citation type="submission" date="2022-11" db="EMBL/GenBank/DDBJ databases">
        <title>beta-Carotene-producing bacterium, Jeongeuplla avenae sp. nov., alleviates the salt stress of Arabidopsis seedlings.</title>
        <authorList>
            <person name="Jiang L."/>
            <person name="Lee J."/>
        </authorList>
    </citation>
    <scope>NUCLEOTIDE SEQUENCE</scope>
    <source>
        <strain evidence="1">DY_R2A_6</strain>
    </source>
</reference>
<gene>
    <name evidence="1" type="ORF">OXU80_19130</name>
</gene>
<evidence type="ECO:0000313" key="1">
    <source>
        <dbReference type="EMBL" id="WAJ26962.1"/>
    </source>
</evidence>
<organism evidence="1 2">
    <name type="scientific">Antarcticirhabdus aurantiaca</name>
    <dbReference type="NCBI Taxonomy" id="2606717"/>
    <lineage>
        <taxon>Bacteria</taxon>
        <taxon>Pseudomonadati</taxon>
        <taxon>Pseudomonadota</taxon>
        <taxon>Alphaproteobacteria</taxon>
        <taxon>Hyphomicrobiales</taxon>
        <taxon>Aurantimonadaceae</taxon>
        <taxon>Antarcticirhabdus</taxon>
    </lineage>
</organism>